<gene>
    <name evidence="2" type="ORF">PR048_023803</name>
</gene>
<evidence type="ECO:0000256" key="1">
    <source>
        <dbReference type="SAM" id="MobiDB-lite"/>
    </source>
</evidence>
<accession>A0ABQ9GV19</accession>
<reference evidence="2 3" key="1">
    <citation type="submission" date="2023-02" db="EMBL/GenBank/DDBJ databases">
        <title>LHISI_Scaffold_Assembly.</title>
        <authorList>
            <person name="Stuart O.P."/>
            <person name="Cleave R."/>
            <person name="Magrath M.J.L."/>
            <person name="Mikheyev A.S."/>
        </authorList>
    </citation>
    <scope>NUCLEOTIDE SEQUENCE [LARGE SCALE GENOMIC DNA]</scope>
    <source>
        <strain evidence="2">Daus_M_001</strain>
        <tissue evidence="2">Leg muscle</tissue>
    </source>
</reference>
<evidence type="ECO:0000313" key="2">
    <source>
        <dbReference type="EMBL" id="KAJ8875896.1"/>
    </source>
</evidence>
<sequence length="448" mass="50364">MSCVGWLRATPKERKVVATRTVGEGRREGVGMWLLSSRLYDNRVAAVIALRRRALDRQLLRLELRAPENAVGRGNTRPPSRHEWRQRCRVSTSGGLLTDAGLVFHPGTSHSQAIVWTRADEKDARRRDASSENHAVKTPYEYEAWFSSCNRASYTQWLHVTSRVAEGNTRIAASLAVARPPTCWLLRREVEREGEVGTWIGASFTSTPQCCAEEIIKGGLLPRSWQNPYDFPVRSPKHPAVSRITLELRCARNDGENVRSPIKNPPTSRIARHNPHMRKFGSDPAGDCIRFAMVGSEQANRSAIVALQCERASANMPIFNKFLGEPGSISSAVAPEFTHVLIRTRRCRWSAGFLVGPPTFLPPLNSRASPHSPRFTLINSQDLDAQSNPIIFAPLHRSRRLVTARSREPMRVIEVSIEWRRNGKTEEMGDARENPTTSGIVRHDSYMR</sequence>
<organism evidence="2 3">
    <name type="scientific">Dryococelus australis</name>
    <dbReference type="NCBI Taxonomy" id="614101"/>
    <lineage>
        <taxon>Eukaryota</taxon>
        <taxon>Metazoa</taxon>
        <taxon>Ecdysozoa</taxon>
        <taxon>Arthropoda</taxon>
        <taxon>Hexapoda</taxon>
        <taxon>Insecta</taxon>
        <taxon>Pterygota</taxon>
        <taxon>Neoptera</taxon>
        <taxon>Polyneoptera</taxon>
        <taxon>Phasmatodea</taxon>
        <taxon>Verophasmatodea</taxon>
        <taxon>Anareolatae</taxon>
        <taxon>Phasmatidae</taxon>
        <taxon>Eurycanthinae</taxon>
        <taxon>Dryococelus</taxon>
    </lineage>
</organism>
<keyword evidence="3" id="KW-1185">Reference proteome</keyword>
<name>A0ABQ9GV19_9NEOP</name>
<feature type="region of interest" description="Disordered" evidence="1">
    <location>
        <begin position="256"/>
        <end position="277"/>
    </location>
</feature>
<dbReference type="Proteomes" id="UP001159363">
    <property type="component" value="Chromosome 8"/>
</dbReference>
<comment type="caution">
    <text evidence="2">The sequence shown here is derived from an EMBL/GenBank/DDBJ whole genome shotgun (WGS) entry which is preliminary data.</text>
</comment>
<feature type="region of interest" description="Disordered" evidence="1">
    <location>
        <begin position="426"/>
        <end position="448"/>
    </location>
</feature>
<protein>
    <submittedName>
        <fullName evidence="2">Uncharacterized protein</fullName>
    </submittedName>
</protein>
<evidence type="ECO:0000313" key="3">
    <source>
        <dbReference type="Proteomes" id="UP001159363"/>
    </source>
</evidence>
<proteinExistence type="predicted"/>
<dbReference type="EMBL" id="JARBHB010000009">
    <property type="protein sequence ID" value="KAJ8875896.1"/>
    <property type="molecule type" value="Genomic_DNA"/>
</dbReference>